<dbReference type="PANTHER" id="PTHR37481">
    <property type="entry name" value="LIPOPOLYSACCHARIDE EXPORT SYSTEM PROTEIN LPTC"/>
    <property type="match status" value="1"/>
</dbReference>
<evidence type="ECO:0000313" key="7">
    <source>
        <dbReference type="EMBL" id="GAA4032316.1"/>
    </source>
</evidence>
<dbReference type="Proteomes" id="UP001501353">
    <property type="component" value="Unassembled WGS sequence"/>
</dbReference>
<accession>A0ABP7TWN0</accession>
<evidence type="ECO:0000256" key="1">
    <source>
        <dbReference type="ARBA" id="ARBA00022475"/>
    </source>
</evidence>
<evidence type="ECO:0000256" key="6">
    <source>
        <dbReference type="SAM" id="Phobius"/>
    </source>
</evidence>
<dbReference type="Gene3D" id="2.60.450.10">
    <property type="entry name" value="Lipopolysaccharide (LPS) transport protein A like domain"/>
    <property type="match status" value="1"/>
</dbReference>
<sequence>MSNSSNGAKAANRFRLGLLIALSVTLVLGSFWLIEVLRKSGLAGITEPARTAPDYYVTHFTFVKMAKSQTGRYNISGDRLTHSPVDDSHEITRPVIHNLTTGRPPMVMTSDRALVSKDNTEVQMIGNVVVDRPPSRDTQLFHMTSPYLLLLPEDDVMKTDKPVDMTLGKTQLRGTGMVANNATRQLDLSHRVHGVFPPSAAR</sequence>
<dbReference type="RefSeq" id="WP_344765165.1">
    <property type="nucleotide sequence ID" value="NZ_BAAAZE010000014.1"/>
</dbReference>
<dbReference type="EMBL" id="BAAAZE010000014">
    <property type="protein sequence ID" value="GAA4032316.1"/>
    <property type="molecule type" value="Genomic_DNA"/>
</dbReference>
<dbReference type="InterPro" id="IPR026265">
    <property type="entry name" value="LptC"/>
</dbReference>
<proteinExistence type="predicted"/>
<keyword evidence="2" id="KW-0997">Cell inner membrane</keyword>
<dbReference type="Pfam" id="PF06835">
    <property type="entry name" value="LptC"/>
    <property type="match status" value="1"/>
</dbReference>
<keyword evidence="3 6" id="KW-0812">Transmembrane</keyword>
<evidence type="ECO:0000313" key="8">
    <source>
        <dbReference type="Proteomes" id="UP001501353"/>
    </source>
</evidence>
<comment type="caution">
    <text evidence="7">The sequence shown here is derived from an EMBL/GenBank/DDBJ whole genome shotgun (WGS) entry which is preliminary data.</text>
</comment>
<evidence type="ECO:0000256" key="4">
    <source>
        <dbReference type="ARBA" id="ARBA00022989"/>
    </source>
</evidence>
<keyword evidence="5 6" id="KW-0472">Membrane</keyword>
<organism evidence="7 8">
    <name type="scientific">Actimicrobium antarcticum</name>
    <dbReference type="NCBI Taxonomy" id="1051899"/>
    <lineage>
        <taxon>Bacteria</taxon>
        <taxon>Pseudomonadati</taxon>
        <taxon>Pseudomonadota</taxon>
        <taxon>Betaproteobacteria</taxon>
        <taxon>Burkholderiales</taxon>
        <taxon>Oxalobacteraceae</taxon>
        <taxon>Actimicrobium</taxon>
    </lineage>
</organism>
<dbReference type="InterPro" id="IPR010664">
    <property type="entry name" value="LipoPS_assembly_LptC-rel"/>
</dbReference>
<gene>
    <name evidence="7" type="primary">lptC</name>
    <name evidence="7" type="ORF">GCM10022212_33980</name>
</gene>
<dbReference type="PANTHER" id="PTHR37481:SF1">
    <property type="entry name" value="LIPOPOLYSACCHARIDE EXPORT SYSTEM PROTEIN LPTC"/>
    <property type="match status" value="1"/>
</dbReference>
<evidence type="ECO:0000256" key="2">
    <source>
        <dbReference type="ARBA" id="ARBA00022519"/>
    </source>
</evidence>
<keyword evidence="1" id="KW-1003">Cell membrane</keyword>
<dbReference type="InterPro" id="IPR052363">
    <property type="entry name" value="LPS_export_LptC"/>
</dbReference>
<reference evidence="8" key="1">
    <citation type="journal article" date="2019" name="Int. J. Syst. Evol. Microbiol.">
        <title>The Global Catalogue of Microorganisms (GCM) 10K type strain sequencing project: providing services to taxonomists for standard genome sequencing and annotation.</title>
        <authorList>
            <consortium name="The Broad Institute Genomics Platform"/>
            <consortium name="The Broad Institute Genome Sequencing Center for Infectious Disease"/>
            <person name="Wu L."/>
            <person name="Ma J."/>
        </authorList>
    </citation>
    <scope>NUCLEOTIDE SEQUENCE [LARGE SCALE GENOMIC DNA]</scope>
    <source>
        <strain evidence="8">JCM 16673</strain>
    </source>
</reference>
<evidence type="ECO:0000256" key="5">
    <source>
        <dbReference type="ARBA" id="ARBA00023136"/>
    </source>
</evidence>
<evidence type="ECO:0000256" key="3">
    <source>
        <dbReference type="ARBA" id="ARBA00022692"/>
    </source>
</evidence>
<dbReference type="NCBIfam" id="TIGR04409">
    <property type="entry name" value="LptC_YrbK"/>
    <property type="match status" value="1"/>
</dbReference>
<keyword evidence="4 6" id="KW-1133">Transmembrane helix</keyword>
<keyword evidence="8" id="KW-1185">Reference proteome</keyword>
<name>A0ABP7TWN0_9BURK</name>
<protein>
    <submittedName>
        <fullName evidence="7">LPS export ABC transporter periplasmic protein LptC</fullName>
    </submittedName>
</protein>
<feature type="transmembrane region" description="Helical" evidence="6">
    <location>
        <begin position="14"/>
        <end position="34"/>
    </location>
</feature>